<sequence>METPDLDISSYQTKTPPNTPEEDDASSNGDFEKLPSTWDFSAATTRHIKTLKKYTEKTDRASKLVQQEGPCLCRLENTLGKNSIDTMTSPLSSTSEAGEEQTNEASGTIHVSKLEYKRVDEIWNEKEGKFKIVEWVGSDLDRLDEFLFVVRERTDKNTLERTSYIDIKSPWIRDILREICENVRGVSLVDSKPSIELNIIFHVRSDLQRQREVISRGSERSTAEKHLKVFLRYLEAAFRPIDERLSELLKNKEISYDLLWALFKPNMEVYTTCKGTQVSRCVLYSQMERKKDMAGTPYMHIETRYLGSDGKALGEVPSSSSIPIFRGATRIDLLPAYPLQYHPEKDEIRSQLEECGRRFVSLLGIHHQQYKGRAFDYDEDGNIVACHVEGNIMVDSECFQENMPNYPCPRPQKVRPQWSVLGRCEAVKLVDIDPEQLQPEDFLICSPTILGFSLAMKKFLEFAVKHVTNVKWSECSFEDVNIPEGKKKAIYALTKTYIGRGADDAFHDFIQGKGRGINFLLYGPPGVGKTLTAETLAETFKVPLYTVAAGQIGVDHVRVEKILKSIFKIASRWGAILLLDEADVFLAERALDPYTNALVSVFLRELEHYEGILFLTTNRMNTFDSAILSRIHLPLRYEPLKKDAREGVWLFFIKQARTTAGHATYNDKVINDLAEKKLNGREIRNTVFIARSMAEYDGKVVNEAYLREAIETRKQLDEDFQGAGAIENTHSYL</sequence>
<evidence type="ECO:0000256" key="1">
    <source>
        <dbReference type="SAM" id="MobiDB-lite"/>
    </source>
</evidence>
<dbReference type="GeneID" id="89980126"/>
<name>A0AAV9MRI5_9EURO</name>
<dbReference type="SMART" id="SM00382">
    <property type="entry name" value="AAA"/>
    <property type="match status" value="1"/>
</dbReference>
<comment type="caution">
    <text evidence="3">The sequence shown here is derived from an EMBL/GenBank/DDBJ whole genome shotgun (WGS) entry which is preliminary data.</text>
</comment>
<dbReference type="GO" id="GO:0016887">
    <property type="term" value="F:ATP hydrolysis activity"/>
    <property type="evidence" value="ECO:0007669"/>
    <property type="project" value="InterPro"/>
</dbReference>
<dbReference type="AlphaFoldDB" id="A0AAV9MRI5"/>
<dbReference type="PANTHER" id="PTHR46411">
    <property type="entry name" value="FAMILY ATPASE, PUTATIVE-RELATED"/>
    <property type="match status" value="1"/>
</dbReference>
<reference evidence="3 4" key="1">
    <citation type="submission" date="2023-08" db="EMBL/GenBank/DDBJ databases">
        <title>Black Yeasts Isolated from many extreme environments.</title>
        <authorList>
            <person name="Coleine C."/>
            <person name="Stajich J.E."/>
            <person name="Selbmann L."/>
        </authorList>
    </citation>
    <scope>NUCLEOTIDE SEQUENCE [LARGE SCALE GENOMIC DNA]</scope>
    <source>
        <strain evidence="3 4">CCFEE 5792</strain>
    </source>
</reference>
<feature type="region of interest" description="Disordered" evidence="1">
    <location>
        <begin position="1"/>
        <end position="34"/>
    </location>
</feature>
<evidence type="ECO:0000313" key="4">
    <source>
        <dbReference type="Proteomes" id="UP001358417"/>
    </source>
</evidence>
<dbReference type="InterPro" id="IPR054289">
    <property type="entry name" value="DUF7025"/>
</dbReference>
<dbReference type="EMBL" id="JAVRRD010000064">
    <property type="protein sequence ID" value="KAK5043461.1"/>
    <property type="molecule type" value="Genomic_DNA"/>
</dbReference>
<dbReference type="CDD" id="cd19481">
    <property type="entry name" value="RecA-like_protease"/>
    <property type="match status" value="1"/>
</dbReference>
<accession>A0AAV9MRI5</accession>
<dbReference type="InterPro" id="IPR003959">
    <property type="entry name" value="ATPase_AAA_core"/>
</dbReference>
<evidence type="ECO:0000259" key="2">
    <source>
        <dbReference type="SMART" id="SM00382"/>
    </source>
</evidence>
<dbReference type="PANTHER" id="PTHR46411:SF3">
    <property type="entry name" value="AAA+ ATPASE DOMAIN-CONTAINING PROTEIN"/>
    <property type="match status" value="1"/>
</dbReference>
<dbReference type="InterPro" id="IPR003593">
    <property type="entry name" value="AAA+_ATPase"/>
</dbReference>
<keyword evidence="4" id="KW-1185">Reference proteome</keyword>
<dbReference type="GO" id="GO:0005524">
    <property type="term" value="F:ATP binding"/>
    <property type="evidence" value="ECO:0007669"/>
    <property type="project" value="InterPro"/>
</dbReference>
<dbReference type="SUPFAM" id="SSF52540">
    <property type="entry name" value="P-loop containing nucleoside triphosphate hydrolases"/>
    <property type="match status" value="1"/>
</dbReference>
<organism evidence="3 4">
    <name type="scientific">Exophiala bonariae</name>
    <dbReference type="NCBI Taxonomy" id="1690606"/>
    <lineage>
        <taxon>Eukaryota</taxon>
        <taxon>Fungi</taxon>
        <taxon>Dikarya</taxon>
        <taxon>Ascomycota</taxon>
        <taxon>Pezizomycotina</taxon>
        <taxon>Eurotiomycetes</taxon>
        <taxon>Chaetothyriomycetidae</taxon>
        <taxon>Chaetothyriales</taxon>
        <taxon>Herpotrichiellaceae</taxon>
        <taxon>Exophiala</taxon>
    </lineage>
</organism>
<dbReference type="InterPro" id="IPR027417">
    <property type="entry name" value="P-loop_NTPase"/>
</dbReference>
<dbReference type="Gene3D" id="3.40.50.300">
    <property type="entry name" value="P-loop containing nucleotide triphosphate hydrolases"/>
    <property type="match status" value="1"/>
</dbReference>
<dbReference type="Pfam" id="PF00004">
    <property type="entry name" value="AAA"/>
    <property type="match status" value="1"/>
</dbReference>
<proteinExistence type="predicted"/>
<dbReference type="Proteomes" id="UP001358417">
    <property type="component" value="Unassembled WGS sequence"/>
</dbReference>
<dbReference type="RefSeq" id="XP_064699851.1">
    <property type="nucleotide sequence ID" value="XM_064855504.1"/>
</dbReference>
<feature type="region of interest" description="Disordered" evidence="1">
    <location>
        <begin position="88"/>
        <end position="107"/>
    </location>
</feature>
<dbReference type="Pfam" id="PF22942">
    <property type="entry name" value="DUF7025"/>
    <property type="match status" value="1"/>
</dbReference>
<feature type="domain" description="AAA+ ATPase" evidence="2">
    <location>
        <begin position="515"/>
        <end position="639"/>
    </location>
</feature>
<evidence type="ECO:0000313" key="3">
    <source>
        <dbReference type="EMBL" id="KAK5043461.1"/>
    </source>
</evidence>
<gene>
    <name evidence="3" type="ORF">LTR84_011977</name>
</gene>
<protein>
    <recommendedName>
        <fullName evidence="2">AAA+ ATPase domain-containing protein</fullName>
    </recommendedName>
</protein>